<dbReference type="Pfam" id="PF01565">
    <property type="entry name" value="FAD_binding_4"/>
    <property type="match status" value="1"/>
</dbReference>
<dbReference type="InterPro" id="IPR036318">
    <property type="entry name" value="FAD-bd_PCMH-like_sf"/>
</dbReference>
<dbReference type="PANTHER" id="PTHR42973">
    <property type="entry name" value="BINDING OXIDOREDUCTASE, PUTATIVE (AFU_ORTHOLOGUE AFUA_1G17690)-RELATED"/>
    <property type="match status" value="1"/>
</dbReference>
<dbReference type="GO" id="GO:0071949">
    <property type="term" value="F:FAD binding"/>
    <property type="evidence" value="ECO:0007669"/>
    <property type="project" value="InterPro"/>
</dbReference>
<evidence type="ECO:0000313" key="7">
    <source>
        <dbReference type="EMBL" id="KAK0384077.1"/>
    </source>
</evidence>
<evidence type="ECO:0000256" key="2">
    <source>
        <dbReference type="ARBA" id="ARBA00005466"/>
    </source>
</evidence>
<dbReference type="InterPro" id="IPR006094">
    <property type="entry name" value="Oxid_FAD_bind_N"/>
</dbReference>
<comment type="caution">
    <text evidence="7">The sequence shown here is derived from an EMBL/GenBank/DDBJ whole genome shotgun (WGS) entry which is preliminary data.</text>
</comment>
<dbReference type="InterPro" id="IPR016169">
    <property type="entry name" value="FAD-bd_PCMH_sub2"/>
</dbReference>
<evidence type="ECO:0000259" key="6">
    <source>
        <dbReference type="PROSITE" id="PS51387"/>
    </source>
</evidence>
<dbReference type="Proteomes" id="UP001175261">
    <property type="component" value="Unassembled WGS sequence"/>
</dbReference>
<proteinExistence type="inferred from homology"/>
<keyword evidence="4" id="KW-0274">FAD</keyword>
<organism evidence="7 8">
    <name type="scientific">Sarocladium strictum</name>
    <name type="common">Black bundle disease fungus</name>
    <name type="synonym">Acremonium strictum</name>
    <dbReference type="NCBI Taxonomy" id="5046"/>
    <lineage>
        <taxon>Eukaryota</taxon>
        <taxon>Fungi</taxon>
        <taxon>Dikarya</taxon>
        <taxon>Ascomycota</taxon>
        <taxon>Pezizomycotina</taxon>
        <taxon>Sordariomycetes</taxon>
        <taxon>Hypocreomycetidae</taxon>
        <taxon>Hypocreales</taxon>
        <taxon>Sarocladiaceae</taxon>
        <taxon>Sarocladium</taxon>
    </lineage>
</organism>
<protein>
    <recommendedName>
        <fullName evidence="6">FAD-binding PCMH-type domain-containing protein</fullName>
    </recommendedName>
</protein>
<dbReference type="InterPro" id="IPR012951">
    <property type="entry name" value="BBE"/>
</dbReference>
<dbReference type="Gene3D" id="3.30.43.10">
    <property type="entry name" value="Uridine Diphospho-n-acetylenolpyruvylglucosamine Reductase, domain 2"/>
    <property type="match status" value="1"/>
</dbReference>
<name>A0AA39L4Q5_SARSR</name>
<evidence type="ECO:0000256" key="4">
    <source>
        <dbReference type="ARBA" id="ARBA00022827"/>
    </source>
</evidence>
<dbReference type="EMBL" id="JAPDFR010000008">
    <property type="protein sequence ID" value="KAK0384077.1"/>
    <property type="molecule type" value="Genomic_DNA"/>
</dbReference>
<dbReference type="SUPFAM" id="SSF56176">
    <property type="entry name" value="FAD-binding/transporter-associated domain-like"/>
    <property type="match status" value="1"/>
</dbReference>
<evidence type="ECO:0000313" key="8">
    <source>
        <dbReference type="Proteomes" id="UP001175261"/>
    </source>
</evidence>
<accession>A0AA39L4Q5</accession>
<dbReference type="InterPro" id="IPR016167">
    <property type="entry name" value="FAD-bd_PCMH_sub1"/>
</dbReference>
<dbReference type="GO" id="GO:0016491">
    <property type="term" value="F:oxidoreductase activity"/>
    <property type="evidence" value="ECO:0007669"/>
    <property type="project" value="UniProtKB-KW"/>
</dbReference>
<dbReference type="AlphaFoldDB" id="A0AA39L4Q5"/>
<comment type="cofactor">
    <cofactor evidence="1">
        <name>FAD</name>
        <dbReference type="ChEBI" id="CHEBI:57692"/>
    </cofactor>
</comment>
<dbReference type="InterPro" id="IPR050416">
    <property type="entry name" value="FAD-linked_Oxidoreductase"/>
</dbReference>
<comment type="similarity">
    <text evidence="2">Belongs to the oxygen-dependent FAD-linked oxidoreductase family.</text>
</comment>
<dbReference type="Gene3D" id="3.40.462.20">
    <property type="match status" value="1"/>
</dbReference>
<evidence type="ECO:0000256" key="5">
    <source>
        <dbReference type="ARBA" id="ARBA00023002"/>
    </source>
</evidence>
<keyword evidence="5" id="KW-0560">Oxidoreductase</keyword>
<dbReference type="PROSITE" id="PS51387">
    <property type="entry name" value="FAD_PCMH"/>
    <property type="match status" value="1"/>
</dbReference>
<dbReference type="InterPro" id="IPR016166">
    <property type="entry name" value="FAD-bd_PCMH"/>
</dbReference>
<dbReference type="Gene3D" id="3.30.465.10">
    <property type="match status" value="1"/>
</dbReference>
<dbReference type="PANTHER" id="PTHR42973:SF39">
    <property type="entry name" value="FAD-BINDING PCMH-TYPE DOMAIN-CONTAINING PROTEIN"/>
    <property type="match status" value="1"/>
</dbReference>
<gene>
    <name evidence="7" type="ORF">NLU13_8166</name>
</gene>
<evidence type="ECO:0000256" key="1">
    <source>
        <dbReference type="ARBA" id="ARBA00001974"/>
    </source>
</evidence>
<keyword evidence="8" id="KW-1185">Reference proteome</keyword>
<sequence>MASLEKFAELRKTLQKGKVLLPGDDDYDVRLRRWSATCVKPAAAVAMPASAEEASAIVKFAVANNIAFNVRGGGHSTSQASSAPSPEGMVLDLGLLRNVSVDTEKQMVTFGGGCLWGDVDDALAPHGLATPGGTVSHTGVGGLILHGGFGVLTGLHGLTIDCLISCEVVLADGSIVTASDKENTDLFWALRGAGSSFGVVTSFTSKAFRQGDVYLGIKACTPDKIPAIVNFMNHWHATTDGSTAIMVFITHAPIAPGTEPPPGGPPRVVSVLFGHFGADAETAGPAYFEHLVKIECLFQDVGMKPYAAANKLNDDKAFRPEERYQFGGSNFTLPTSVETVQTLAETWWDLTAPEKGLNGSLLVLEGIPGNASRKVPVDAMAFNSRGEYYNIGLVWHWKNPSMDSEVRLLNRQVQDETRKLGYNDSESKDGVGRYLNYVAGGLDAKDAFGENARKLRELKQKYDPTNVFDTVWKLLAKKEEQYAL</sequence>
<keyword evidence="3" id="KW-0285">Flavoprotein</keyword>
<evidence type="ECO:0000256" key="3">
    <source>
        <dbReference type="ARBA" id="ARBA00022630"/>
    </source>
</evidence>
<reference evidence="7" key="1">
    <citation type="submission" date="2022-10" db="EMBL/GenBank/DDBJ databases">
        <title>Determination and structural analysis of whole genome sequence of Sarocladium strictum F4-1.</title>
        <authorList>
            <person name="Hu L."/>
            <person name="Jiang Y."/>
        </authorList>
    </citation>
    <scope>NUCLEOTIDE SEQUENCE</scope>
    <source>
        <strain evidence="7">F4-1</strain>
    </source>
</reference>
<dbReference type="Pfam" id="PF08031">
    <property type="entry name" value="BBE"/>
    <property type="match status" value="1"/>
</dbReference>
<feature type="domain" description="FAD-binding PCMH-type" evidence="6">
    <location>
        <begin position="37"/>
        <end position="210"/>
    </location>
</feature>